<keyword evidence="3" id="KW-0597">Phosphoprotein</keyword>
<dbReference type="Proteomes" id="UP001597094">
    <property type="component" value="Unassembled WGS sequence"/>
</dbReference>
<dbReference type="PANTHER" id="PTHR43304">
    <property type="entry name" value="PHYTOCHROME-LIKE PROTEIN CPH1"/>
    <property type="match status" value="1"/>
</dbReference>
<dbReference type="SMART" id="SM00091">
    <property type="entry name" value="PAS"/>
    <property type="match status" value="3"/>
</dbReference>
<dbReference type="CDD" id="cd00130">
    <property type="entry name" value="PAS"/>
    <property type="match status" value="1"/>
</dbReference>
<dbReference type="NCBIfam" id="TIGR00229">
    <property type="entry name" value="sensory_box"/>
    <property type="match status" value="1"/>
</dbReference>
<evidence type="ECO:0000256" key="5">
    <source>
        <dbReference type="ARBA" id="ARBA00022777"/>
    </source>
</evidence>
<sequence>MNYQEVFAAIPDAIVVVAPEPGFKILTATDAYLEVTMRRLEDIVGLKLIEEAFPDKNVPYNQNPVVLSLEKALNTKRTDSLDVIRYDLERPEGHTFEERYWEASHIPVLDEQGEVKCILQKSADVTERELAKRAQASSEEKFRFMTDMVSQLIHTADANGKLTYVNQRWINYTGLPFEEFLEKSWAEVVHPDDYGGMMLQVEKALQQKKGFQVEVRIKGKDGRYRWHIINSQPMLNENQDLIMRLGSTSDIHDTKMMVEELLATNEQMATLSDQVALAFQKAEAERLTLERLIMQAPAIFAIMKGPLHTFTLVNPHFQKLWPNRDFLGRTIAEVVPEVGEQGYISILNNVFATGEPFTADEIVVVMDWEATGKEEERFFTTTYHPLLEEGKITGIIVFGYEVTERVRLRQQLAICEKGLN</sequence>
<evidence type="ECO:0000256" key="2">
    <source>
        <dbReference type="ARBA" id="ARBA00012438"/>
    </source>
</evidence>
<keyword evidence="4" id="KW-0808">Transferase</keyword>
<evidence type="ECO:0000259" key="7">
    <source>
        <dbReference type="PROSITE" id="PS50113"/>
    </source>
</evidence>
<dbReference type="Pfam" id="PF08448">
    <property type="entry name" value="PAS_4"/>
    <property type="match status" value="2"/>
</dbReference>
<dbReference type="InterPro" id="IPR013655">
    <property type="entry name" value="PAS_fold_3"/>
</dbReference>
<evidence type="ECO:0000313" key="8">
    <source>
        <dbReference type="EMBL" id="MFD1188212.1"/>
    </source>
</evidence>
<dbReference type="InterPro" id="IPR001610">
    <property type="entry name" value="PAC"/>
</dbReference>
<dbReference type="InterPro" id="IPR000014">
    <property type="entry name" value="PAS"/>
</dbReference>
<name>A0ABW3STK6_9BACT</name>
<dbReference type="InterPro" id="IPR052162">
    <property type="entry name" value="Sensor_kinase/Photoreceptor"/>
</dbReference>
<dbReference type="SMART" id="SM00086">
    <property type="entry name" value="PAC"/>
    <property type="match status" value="2"/>
</dbReference>
<dbReference type="SUPFAM" id="SSF55785">
    <property type="entry name" value="PYP-like sensor domain (PAS domain)"/>
    <property type="match status" value="3"/>
</dbReference>
<evidence type="ECO:0000256" key="3">
    <source>
        <dbReference type="ARBA" id="ARBA00022553"/>
    </source>
</evidence>
<protein>
    <recommendedName>
        <fullName evidence="2">histidine kinase</fullName>
        <ecNumber evidence="2">2.7.13.3</ecNumber>
    </recommendedName>
</protein>
<evidence type="ECO:0000313" key="9">
    <source>
        <dbReference type="Proteomes" id="UP001597094"/>
    </source>
</evidence>
<evidence type="ECO:0000259" key="6">
    <source>
        <dbReference type="PROSITE" id="PS50112"/>
    </source>
</evidence>
<organism evidence="8 9">
    <name type="scientific">Pontibacter rugosus</name>
    <dbReference type="NCBI Taxonomy" id="1745966"/>
    <lineage>
        <taxon>Bacteria</taxon>
        <taxon>Pseudomonadati</taxon>
        <taxon>Bacteroidota</taxon>
        <taxon>Cytophagia</taxon>
        <taxon>Cytophagales</taxon>
        <taxon>Hymenobacteraceae</taxon>
        <taxon>Pontibacter</taxon>
    </lineage>
</organism>
<dbReference type="EC" id="2.7.13.3" evidence="2"/>
<dbReference type="Gene3D" id="3.30.450.20">
    <property type="entry name" value="PAS domain"/>
    <property type="match status" value="3"/>
</dbReference>
<comment type="caution">
    <text evidence="8">The sequence shown here is derived from an EMBL/GenBank/DDBJ whole genome shotgun (WGS) entry which is preliminary data.</text>
</comment>
<gene>
    <name evidence="8" type="ORF">ACFQ2O_18510</name>
</gene>
<keyword evidence="9" id="KW-1185">Reference proteome</keyword>
<comment type="catalytic activity">
    <reaction evidence="1">
        <text>ATP + protein L-histidine = ADP + protein N-phospho-L-histidine.</text>
        <dbReference type="EC" id="2.7.13.3"/>
    </reaction>
</comment>
<proteinExistence type="predicted"/>
<dbReference type="Pfam" id="PF08447">
    <property type="entry name" value="PAS_3"/>
    <property type="match status" value="1"/>
</dbReference>
<accession>A0ABW3STK6</accession>
<reference evidence="9" key="1">
    <citation type="journal article" date="2019" name="Int. J. Syst. Evol. Microbiol.">
        <title>The Global Catalogue of Microorganisms (GCM) 10K type strain sequencing project: providing services to taxonomists for standard genome sequencing and annotation.</title>
        <authorList>
            <consortium name="The Broad Institute Genomics Platform"/>
            <consortium name="The Broad Institute Genome Sequencing Center for Infectious Disease"/>
            <person name="Wu L."/>
            <person name="Ma J."/>
        </authorList>
    </citation>
    <scope>NUCLEOTIDE SEQUENCE [LARGE SCALE GENOMIC DNA]</scope>
    <source>
        <strain evidence="9">JCM 31319</strain>
    </source>
</reference>
<dbReference type="InterPro" id="IPR000700">
    <property type="entry name" value="PAS-assoc_C"/>
</dbReference>
<dbReference type="InterPro" id="IPR013656">
    <property type="entry name" value="PAS_4"/>
</dbReference>
<keyword evidence="5" id="KW-0418">Kinase</keyword>
<dbReference type="PROSITE" id="PS50112">
    <property type="entry name" value="PAS"/>
    <property type="match status" value="1"/>
</dbReference>
<evidence type="ECO:0000256" key="1">
    <source>
        <dbReference type="ARBA" id="ARBA00000085"/>
    </source>
</evidence>
<dbReference type="PANTHER" id="PTHR43304:SF1">
    <property type="entry name" value="PAC DOMAIN-CONTAINING PROTEIN"/>
    <property type="match status" value="1"/>
</dbReference>
<evidence type="ECO:0000256" key="4">
    <source>
        <dbReference type="ARBA" id="ARBA00022679"/>
    </source>
</evidence>
<feature type="domain" description="PAS" evidence="6">
    <location>
        <begin position="138"/>
        <end position="208"/>
    </location>
</feature>
<dbReference type="InterPro" id="IPR035965">
    <property type="entry name" value="PAS-like_dom_sf"/>
</dbReference>
<dbReference type="RefSeq" id="WP_377531399.1">
    <property type="nucleotide sequence ID" value="NZ_JBHTLD010000231.1"/>
</dbReference>
<feature type="domain" description="PAC" evidence="7">
    <location>
        <begin position="211"/>
        <end position="263"/>
    </location>
</feature>
<dbReference type="PROSITE" id="PS50113">
    <property type="entry name" value="PAC"/>
    <property type="match status" value="1"/>
</dbReference>
<dbReference type="EMBL" id="JBHTLD010000231">
    <property type="protein sequence ID" value="MFD1188212.1"/>
    <property type="molecule type" value="Genomic_DNA"/>
</dbReference>